<evidence type="ECO:0000313" key="3">
    <source>
        <dbReference type="EMBL" id="ACE05210.1"/>
    </source>
</evidence>
<dbReference type="PANTHER" id="PTHR12526">
    <property type="entry name" value="GLYCOSYLTRANSFERASE"/>
    <property type="match status" value="1"/>
</dbReference>
<gene>
    <name evidence="3" type="ordered locus">Cphamn1_2306</name>
</gene>
<dbReference type="KEGG" id="cpb:Cphamn1_2306"/>
<dbReference type="PANTHER" id="PTHR12526:SF510">
    <property type="entry name" value="D-INOSITOL 3-PHOSPHATE GLYCOSYLTRANSFERASE"/>
    <property type="match status" value="1"/>
</dbReference>
<dbReference type="SUPFAM" id="SSF53756">
    <property type="entry name" value="UDP-Glycosyltransferase/glycogen phosphorylase"/>
    <property type="match status" value="1"/>
</dbReference>
<organism evidence="3">
    <name type="scientific">Chlorobium phaeobacteroides (strain BS1)</name>
    <dbReference type="NCBI Taxonomy" id="331678"/>
    <lineage>
        <taxon>Bacteria</taxon>
        <taxon>Pseudomonadati</taxon>
        <taxon>Chlorobiota</taxon>
        <taxon>Chlorobiia</taxon>
        <taxon>Chlorobiales</taxon>
        <taxon>Chlorobiaceae</taxon>
        <taxon>Chlorobium/Pelodictyon group</taxon>
        <taxon>Chlorobium</taxon>
    </lineage>
</organism>
<name>B3EP71_CHLPB</name>
<proteinExistence type="predicted"/>
<dbReference type="CDD" id="cd03801">
    <property type="entry name" value="GT4_PimA-like"/>
    <property type="match status" value="1"/>
</dbReference>
<evidence type="ECO:0000256" key="1">
    <source>
        <dbReference type="ARBA" id="ARBA00022676"/>
    </source>
</evidence>
<dbReference type="HOGENOM" id="CLU_009583_6_2_10"/>
<keyword evidence="1" id="KW-0328">Glycosyltransferase</keyword>
<sequence length="379" mass="42598">MKALHVALVSPFFPLKGGIARFSTTLRNVLLKRGRKVDGISFKRLYPGILLRGKAVFEPGASIEPEDGVLPLIDTLNPLTWFTTARSIRRIQPEIMICAYWLGPLSPIYWLLQRITGIKMIVLMHNYTSHERFFAEKKFRDLLLKEADGVVTLSEYVARQVKNSYPEVPVKALFHPVYSPGGTLISRQDACRTLGIDPQERVLLFFGYVREYKGLDLLVDAMPEVVRRHPGTRLVIAGEFYYGEKLFRERIEQLGVGCRVSVYPGFVPPERMRLFFSVADAAVLPYREASQSGVVQQAYGFGCPVIVSGMGGLPEAVDEGKTGVVVRDLDPLSLADGICSFLENSKAVPYRENVDRYAAHFSWEVFAEKLEEFTLEVVA</sequence>
<keyword evidence="2 3" id="KW-0808">Transferase</keyword>
<dbReference type="GO" id="GO:0016757">
    <property type="term" value="F:glycosyltransferase activity"/>
    <property type="evidence" value="ECO:0007669"/>
    <property type="project" value="UniProtKB-KW"/>
</dbReference>
<dbReference type="eggNOG" id="COG0438">
    <property type="taxonomic scope" value="Bacteria"/>
</dbReference>
<dbReference type="AlphaFoldDB" id="B3EP71"/>
<protein>
    <submittedName>
        <fullName evidence="3">Glycosyl transferase group 1</fullName>
    </submittedName>
</protein>
<dbReference type="EMBL" id="CP001101">
    <property type="protein sequence ID" value="ACE05210.1"/>
    <property type="molecule type" value="Genomic_DNA"/>
</dbReference>
<dbReference type="Gene3D" id="3.40.50.2000">
    <property type="entry name" value="Glycogen Phosphorylase B"/>
    <property type="match status" value="2"/>
</dbReference>
<dbReference type="Pfam" id="PF13692">
    <property type="entry name" value="Glyco_trans_1_4"/>
    <property type="match status" value="1"/>
</dbReference>
<dbReference type="STRING" id="331678.Cphamn1_2306"/>
<evidence type="ECO:0000256" key="2">
    <source>
        <dbReference type="ARBA" id="ARBA00022679"/>
    </source>
</evidence>
<dbReference type="CAZy" id="GT4">
    <property type="family name" value="Glycosyltransferase Family 4"/>
</dbReference>
<accession>B3EP71</accession>
<reference evidence="3" key="1">
    <citation type="submission" date="2008-06" db="EMBL/GenBank/DDBJ databases">
        <title>Complete sequence of Chlorobium phaeobacteroides BS1.</title>
        <authorList>
            <consortium name="US DOE Joint Genome Institute"/>
            <person name="Lucas S."/>
            <person name="Copeland A."/>
            <person name="Lapidus A."/>
            <person name="Glavina del Rio T."/>
            <person name="Dalin E."/>
            <person name="Tice H."/>
            <person name="Bruce D."/>
            <person name="Goodwin L."/>
            <person name="Pitluck S."/>
            <person name="Schmutz J."/>
            <person name="Larimer F."/>
            <person name="Land M."/>
            <person name="Hauser L."/>
            <person name="Kyrpides N."/>
            <person name="Ovchinnikova G."/>
            <person name="Li T."/>
            <person name="Liu Z."/>
            <person name="Zhao F."/>
            <person name="Overmann J."/>
            <person name="Bryant D.A."/>
            <person name="Richardson P."/>
        </authorList>
    </citation>
    <scope>NUCLEOTIDE SEQUENCE [LARGE SCALE GENOMIC DNA]</scope>
    <source>
        <strain evidence="3">BS1</strain>
    </source>
</reference>